<dbReference type="Pfam" id="PF00077">
    <property type="entry name" value="RVP"/>
    <property type="match status" value="1"/>
</dbReference>
<dbReference type="InterPro" id="IPR021109">
    <property type="entry name" value="Peptidase_aspartic_dom_sf"/>
</dbReference>
<dbReference type="EMBL" id="JANPWB010000006">
    <property type="protein sequence ID" value="KAJ1177761.1"/>
    <property type="molecule type" value="Genomic_DNA"/>
</dbReference>
<evidence type="ECO:0000313" key="3">
    <source>
        <dbReference type="EMBL" id="KAJ1177761.1"/>
    </source>
</evidence>
<proteinExistence type="predicted"/>
<gene>
    <name evidence="3" type="ORF">NDU88_003013</name>
</gene>
<dbReference type="InterPro" id="IPR001995">
    <property type="entry name" value="Peptidase_A2_cat"/>
</dbReference>
<keyword evidence="1" id="KW-0378">Hydrolase</keyword>
<evidence type="ECO:0000313" key="4">
    <source>
        <dbReference type="Proteomes" id="UP001066276"/>
    </source>
</evidence>
<sequence length="181" mass="20744">MWFFHACIFVQKIAQLYNNNAETATNWDTLRECAEVQKKNNIRCVIRGDTENVVEEQMNEYMLVVKDSTNFNRVVVDPDVDVIINGKSIRLLVDTGAHITIVAQGKYRENWFTKTLYPPDVSNVAFEGSKIDLMGYFWALITIFDITLRGKIYVAKKGIHVLGLLHQAEFNLAMKPGRDNL</sequence>
<feature type="domain" description="Peptidase A2" evidence="2">
    <location>
        <begin position="89"/>
        <end position="111"/>
    </location>
</feature>
<protein>
    <recommendedName>
        <fullName evidence="2">Peptidase A2 domain-containing protein</fullName>
    </recommendedName>
</protein>
<dbReference type="AlphaFoldDB" id="A0AAV7TNI0"/>
<evidence type="ECO:0000256" key="1">
    <source>
        <dbReference type="ARBA" id="ARBA00022801"/>
    </source>
</evidence>
<dbReference type="SUPFAM" id="SSF50630">
    <property type="entry name" value="Acid proteases"/>
    <property type="match status" value="1"/>
</dbReference>
<reference evidence="3" key="1">
    <citation type="journal article" date="2022" name="bioRxiv">
        <title>Sequencing and chromosome-scale assembly of the giantPleurodeles waltlgenome.</title>
        <authorList>
            <person name="Brown T."/>
            <person name="Elewa A."/>
            <person name="Iarovenko S."/>
            <person name="Subramanian E."/>
            <person name="Araus A.J."/>
            <person name="Petzold A."/>
            <person name="Susuki M."/>
            <person name="Suzuki K.-i.T."/>
            <person name="Hayashi T."/>
            <person name="Toyoda A."/>
            <person name="Oliveira C."/>
            <person name="Osipova E."/>
            <person name="Leigh N.D."/>
            <person name="Simon A."/>
            <person name="Yun M.H."/>
        </authorList>
    </citation>
    <scope>NUCLEOTIDE SEQUENCE</scope>
    <source>
        <strain evidence="3">20211129_DDA</strain>
        <tissue evidence="3">Liver</tissue>
    </source>
</reference>
<accession>A0AAV7TNI0</accession>
<name>A0AAV7TNI0_PLEWA</name>
<dbReference type="PROSITE" id="PS50175">
    <property type="entry name" value="ASP_PROT_RETROV"/>
    <property type="match status" value="1"/>
</dbReference>
<dbReference type="GO" id="GO:0006508">
    <property type="term" value="P:proteolysis"/>
    <property type="evidence" value="ECO:0007669"/>
    <property type="project" value="InterPro"/>
</dbReference>
<comment type="caution">
    <text evidence="3">The sequence shown here is derived from an EMBL/GenBank/DDBJ whole genome shotgun (WGS) entry which is preliminary data.</text>
</comment>
<keyword evidence="4" id="KW-1185">Reference proteome</keyword>
<dbReference type="Gene3D" id="2.40.70.10">
    <property type="entry name" value="Acid Proteases"/>
    <property type="match status" value="1"/>
</dbReference>
<organism evidence="3 4">
    <name type="scientific">Pleurodeles waltl</name>
    <name type="common">Iberian ribbed newt</name>
    <dbReference type="NCBI Taxonomy" id="8319"/>
    <lineage>
        <taxon>Eukaryota</taxon>
        <taxon>Metazoa</taxon>
        <taxon>Chordata</taxon>
        <taxon>Craniata</taxon>
        <taxon>Vertebrata</taxon>
        <taxon>Euteleostomi</taxon>
        <taxon>Amphibia</taxon>
        <taxon>Batrachia</taxon>
        <taxon>Caudata</taxon>
        <taxon>Salamandroidea</taxon>
        <taxon>Salamandridae</taxon>
        <taxon>Pleurodelinae</taxon>
        <taxon>Pleurodeles</taxon>
    </lineage>
</organism>
<dbReference type="InterPro" id="IPR018061">
    <property type="entry name" value="Retropepsins"/>
</dbReference>
<dbReference type="Proteomes" id="UP001066276">
    <property type="component" value="Chromosome 3_2"/>
</dbReference>
<dbReference type="GO" id="GO:0004190">
    <property type="term" value="F:aspartic-type endopeptidase activity"/>
    <property type="evidence" value="ECO:0007669"/>
    <property type="project" value="InterPro"/>
</dbReference>
<evidence type="ECO:0000259" key="2">
    <source>
        <dbReference type="PROSITE" id="PS50175"/>
    </source>
</evidence>